<evidence type="ECO:0000313" key="3">
    <source>
        <dbReference type="Proteomes" id="UP001596380"/>
    </source>
</evidence>
<sequence length="149" mass="16277">MGEIAARDPRQIVGYVARTTNAAEADPERALLPDLWRRAAAPGAFDQVRARADDRLYAVLTDYESDHTGAYTQVVGVAVTSVDGMPEGLVAVRVPADANCYRIEARGPMPQALIGAWRSVWDDPGIDRAYTTDLEIHHDEGADIFLALR</sequence>
<dbReference type="InterPro" id="IPR010499">
    <property type="entry name" value="AraC_E-bd"/>
</dbReference>
<accession>A0ABW2CF42</accession>
<feature type="domain" description="AraC effector-binding" evidence="1">
    <location>
        <begin position="1"/>
        <end position="149"/>
    </location>
</feature>
<dbReference type="PANTHER" id="PTHR36444:SF2">
    <property type="entry name" value="TRANSCRIPTIONAL REGULATOR PROTEIN YOBU-RELATED"/>
    <property type="match status" value="1"/>
</dbReference>
<proteinExistence type="predicted"/>
<dbReference type="SMART" id="SM00871">
    <property type="entry name" value="AraC_E_bind"/>
    <property type="match status" value="1"/>
</dbReference>
<organism evidence="2 3">
    <name type="scientific">Actinomadura yumaensis</name>
    <dbReference type="NCBI Taxonomy" id="111807"/>
    <lineage>
        <taxon>Bacteria</taxon>
        <taxon>Bacillati</taxon>
        <taxon>Actinomycetota</taxon>
        <taxon>Actinomycetes</taxon>
        <taxon>Streptosporangiales</taxon>
        <taxon>Thermomonosporaceae</taxon>
        <taxon>Actinomadura</taxon>
    </lineage>
</organism>
<evidence type="ECO:0000259" key="1">
    <source>
        <dbReference type="SMART" id="SM00871"/>
    </source>
</evidence>
<dbReference type="Pfam" id="PF14526">
    <property type="entry name" value="Cass2"/>
    <property type="match status" value="1"/>
</dbReference>
<dbReference type="RefSeq" id="WP_160820706.1">
    <property type="nucleotide sequence ID" value="NZ_JBHSXE010000001.1"/>
</dbReference>
<protein>
    <submittedName>
        <fullName evidence="2">GyrI-like domain-containing protein</fullName>
    </submittedName>
</protein>
<name>A0ABW2CF42_9ACTN</name>
<dbReference type="InterPro" id="IPR011256">
    <property type="entry name" value="Reg_factor_effector_dom_sf"/>
</dbReference>
<dbReference type="EMBL" id="JBHSXS010000004">
    <property type="protein sequence ID" value="MFC6880222.1"/>
    <property type="molecule type" value="Genomic_DNA"/>
</dbReference>
<dbReference type="PANTHER" id="PTHR36444">
    <property type="entry name" value="TRANSCRIPTIONAL REGULATOR PROTEIN YOBU-RELATED"/>
    <property type="match status" value="1"/>
</dbReference>
<gene>
    <name evidence="2" type="ORF">ACFQKB_10650</name>
</gene>
<dbReference type="Proteomes" id="UP001596380">
    <property type="component" value="Unassembled WGS sequence"/>
</dbReference>
<dbReference type="InterPro" id="IPR053182">
    <property type="entry name" value="YobU-like_regulator"/>
</dbReference>
<keyword evidence="3" id="KW-1185">Reference proteome</keyword>
<comment type="caution">
    <text evidence="2">The sequence shown here is derived from an EMBL/GenBank/DDBJ whole genome shotgun (WGS) entry which is preliminary data.</text>
</comment>
<evidence type="ECO:0000313" key="2">
    <source>
        <dbReference type="EMBL" id="MFC6880222.1"/>
    </source>
</evidence>
<reference evidence="3" key="1">
    <citation type="journal article" date="2019" name="Int. J. Syst. Evol. Microbiol.">
        <title>The Global Catalogue of Microorganisms (GCM) 10K type strain sequencing project: providing services to taxonomists for standard genome sequencing and annotation.</title>
        <authorList>
            <consortium name="The Broad Institute Genomics Platform"/>
            <consortium name="The Broad Institute Genome Sequencing Center for Infectious Disease"/>
            <person name="Wu L."/>
            <person name="Ma J."/>
        </authorList>
    </citation>
    <scope>NUCLEOTIDE SEQUENCE [LARGE SCALE GENOMIC DNA]</scope>
    <source>
        <strain evidence="3">JCM 3369</strain>
    </source>
</reference>
<dbReference type="InterPro" id="IPR029441">
    <property type="entry name" value="Cass2"/>
</dbReference>
<dbReference type="Gene3D" id="3.20.80.10">
    <property type="entry name" value="Regulatory factor, effector binding domain"/>
    <property type="match status" value="1"/>
</dbReference>